<name>A0AAQ4PM53_GASAC</name>
<reference evidence="1" key="3">
    <citation type="submission" date="2025-09" db="UniProtKB">
        <authorList>
            <consortium name="Ensembl"/>
        </authorList>
    </citation>
    <scope>IDENTIFICATION</scope>
</reference>
<dbReference type="AlphaFoldDB" id="A0AAQ4PM53"/>
<protein>
    <recommendedName>
        <fullName evidence="3">Protein RD3-like</fullName>
    </recommendedName>
</protein>
<reference evidence="1 2" key="1">
    <citation type="journal article" date="2021" name="G3 (Bethesda)">
        <title>Improved contiguity of the threespine stickleback genome using long-read sequencing.</title>
        <authorList>
            <person name="Nath S."/>
            <person name="Shaw D.E."/>
            <person name="White M.A."/>
        </authorList>
    </citation>
    <scope>NUCLEOTIDE SEQUENCE [LARGE SCALE GENOMIC DNA]</scope>
    <source>
        <strain evidence="1 2">Lake Benthic</strain>
    </source>
</reference>
<reference evidence="1" key="2">
    <citation type="submission" date="2025-08" db="UniProtKB">
        <authorList>
            <consortium name="Ensembl"/>
        </authorList>
    </citation>
    <scope>IDENTIFICATION</scope>
</reference>
<proteinExistence type="predicted"/>
<dbReference type="PANTHER" id="PTHR28489">
    <property type="entry name" value="RENTINAL DEGENERATION 3-LIKE"/>
    <property type="match status" value="1"/>
</dbReference>
<dbReference type="GeneTree" id="ENSGT00390000002089"/>
<keyword evidence="2" id="KW-1185">Reference proteome</keyword>
<dbReference type="Pfam" id="PF14473">
    <property type="entry name" value="RD3"/>
    <property type="match status" value="1"/>
</dbReference>
<evidence type="ECO:0000313" key="1">
    <source>
        <dbReference type="Ensembl" id="ENSGACP00000038891.1"/>
    </source>
</evidence>
<evidence type="ECO:0008006" key="3">
    <source>
        <dbReference type="Google" id="ProtNLM"/>
    </source>
</evidence>
<evidence type="ECO:0000313" key="2">
    <source>
        <dbReference type="Proteomes" id="UP000007635"/>
    </source>
</evidence>
<dbReference type="Ensembl" id="ENSGACT00000074578.1">
    <property type="protein sequence ID" value="ENSGACP00000038891.1"/>
    <property type="gene ID" value="ENSGACG00000035966.1"/>
</dbReference>
<dbReference type="PANTHER" id="PTHR28489:SF3">
    <property type="entry name" value="PROTEIN RD3-LIKE"/>
    <property type="match status" value="1"/>
</dbReference>
<dbReference type="InterPro" id="IPR028092">
    <property type="entry name" value="RD3"/>
</dbReference>
<accession>A0AAQ4PM53</accession>
<sequence>MKFTWTDPCRQEAGGCTFVFSPNLPSISGAVFTFSVLSARTAMPLFSWMKWSHKIKVQAQDEVDPSRSSGDVPSRMLIRELLWHVEERERLVMELDREHRQPHSVGLHWFQNHPRQRSLVPTSELHQLEFLCAQIPSVHAATVLSRFHDLLATNNIRPWELSSVFKQLLRDFLSKKEHEEENCSVQAAELQPMDTWTSCYLLKQGFIAPTVPNCRDNPREEIPTISAYVDRATRHSDVFAGSNRDWDLPYYSPVPLRPAGAYSTKLAARLKRF</sequence>
<organism evidence="1 2">
    <name type="scientific">Gasterosteus aculeatus aculeatus</name>
    <name type="common">three-spined stickleback</name>
    <dbReference type="NCBI Taxonomy" id="481459"/>
    <lineage>
        <taxon>Eukaryota</taxon>
        <taxon>Metazoa</taxon>
        <taxon>Chordata</taxon>
        <taxon>Craniata</taxon>
        <taxon>Vertebrata</taxon>
        <taxon>Euteleostomi</taxon>
        <taxon>Actinopterygii</taxon>
        <taxon>Neopterygii</taxon>
        <taxon>Teleostei</taxon>
        <taxon>Neoteleostei</taxon>
        <taxon>Acanthomorphata</taxon>
        <taxon>Eupercaria</taxon>
        <taxon>Perciformes</taxon>
        <taxon>Cottioidei</taxon>
        <taxon>Gasterosteales</taxon>
        <taxon>Gasterosteidae</taxon>
        <taxon>Gasterosteus</taxon>
    </lineage>
</organism>
<dbReference type="Proteomes" id="UP000007635">
    <property type="component" value="Chromosome XV"/>
</dbReference>